<proteinExistence type="predicted"/>
<keyword evidence="2" id="KW-1185">Reference proteome</keyword>
<dbReference type="Proteomes" id="UP001055072">
    <property type="component" value="Unassembled WGS sequence"/>
</dbReference>
<reference evidence="1" key="1">
    <citation type="journal article" date="2021" name="Environ. Microbiol.">
        <title>Gene family expansions and transcriptome signatures uncover fungal adaptations to wood decay.</title>
        <authorList>
            <person name="Hage H."/>
            <person name="Miyauchi S."/>
            <person name="Viragh M."/>
            <person name="Drula E."/>
            <person name="Min B."/>
            <person name="Chaduli D."/>
            <person name="Navarro D."/>
            <person name="Favel A."/>
            <person name="Norest M."/>
            <person name="Lesage-Meessen L."/>
            <person name="Balint B."/>
            <person name="Merenyi Z."/>
            <person name="de Eugenio L."/>
            <person name="Morin E."/>
            <person name="Martinez A.T."/>
            <person name="Baldrian P."/>
            <person name="Stursova M."/>
            <person name="Martinez M.J."/>
            <person name="Novotny C."/>
            <person name="Magnuson J.K."/>
            <person name="Spatafora J.W."/>
            <person name="Maurice S."/>
            <person name="Pangilinan J."/>
            <person name="Andreopoulos W."/>
            <person name="LaButti K."/>
            <person name="Hundley H."/>
            <person name="Na H."/>
            <person name="Kuo A."/>
            <person name="Barry K."/>
            <person name="Lipzen A."/>
            <person name="Henrissat B."/>
            <person name="Riley R."/>
            <person name="Ahrendt S."/>
            <person name="Nagy L.G."/>
            <person name="Grigoriev I.V."/>
            <person name="Martin F."/>
            <person name="Rosso M.N."/>
        </authorList>
    </citation>
    <scope>NUCLEOTIDE SEQUENCE</scope>
    <source>
        <strain evidence="1">CBS 384.51</strain>
    </source>
</reference>
<evidence type="ECO:0000313" key="1">
    <source>
        <dbReference type="EMBL" id="KAI0090650.1"/>
    </source>
</evidence>
<name>A0ACB8U8T1_9APHY</name>
<comment type="caution">
    <text evidence="1">The sequence shown here is derived from an EMBL/GenBank/DDBJ whole genome shotgun (WGS) entry which is preliminary data.</text>
</comment>
<gene>
    <name evidence="1" type="ORF">BDY19DRAFT_936507</name>
</gene>
<dbReference type="EMBL" id="MU274907">
    <property type="protein sequence ID" value="KAI0090650.1"/>
    <property type="molecule type" value="Genomic_DNA"/>
</dbReference>
<organism evidence="1 2">
    <name type="scientific">Irpex rosettiformis</name>
    <dbReference type="NCBI Taxonomy" id="378272"/>
    <lineage>
        <taxon>Eukaryota</taxon>
        <taxon>Fungi</taxon>
        <taxon>Dikarya</taxon>
        <taxon>Basidiomycota</taxon>
        <taxon>Agaricomycotina</taxon>
        <taxon>Agaricomycetes</taxon>
        <taxon>Polyporales</taxon>
        <taxon>Irpicaceae</taxon>
        <taxon>Irpex</taxon>
    </lineage>
</organism>
<protein>
    <submittedName>
        <fullName evidence="1">Uncharacterized protein</fullName>
    </submittedName>
</protein>
<accession>A0ACB8U8T1</accession>
<evidence type="ECO:0000313" key="2">
    <source>
        <dbReference type="Proteomes" id="UP001055072"/>
    </source>
</evidence>
<sequence length="343" mass="37896">MTDLNLLRRNSLLNTRIADSYAKPSALTGTDLHSTSSLYVNSGSLDSNLPDYDGSIADLAHELYGELSTLNSPTASGLFMFSPQNPSRESTFPKDPSARARKDASLRNEGVGSPSDDSVDLIHALEGVAKQVCKLPVPRPPSMSPLEWCHALDSPDDNFPPWDDIYDLDENTMTLKTQEHTSPRTHDFAEESGYASGYSSPYLFTDLHRDPIVRNPKHLQIITDARLTPTLPSITHSPHSPRDIPLPQTPVDSDFMPASPYDTSSGNQSSRSKLRTGGFKDIILRQRRSVSPSPILPTFALNDQTEKDLGIMTKKSELRRLKSLIFREAAEDMGSEVLSFLDI</sequence>